<dbReference type="SUPFAM" id="SSF46689">
    <property type="entry name" value="Homeodomain-like"/>
    <property type="match status" value="1"/>
</dbReference>
<reference evidence="6 7" key="1">
    <citation type="submission" date="2020-07" db="EMBL/GenBank/DDBJ databases">
        <title>Sequencing the genomes of 1000 actinobacteria strains.</title>
        <authorList>
            <person name="Klenk H.-P."/>
        </authorList>
    </citation>
    <scope>NUCLEOTIDE SEQUENCE [LARGE SCALE GENOMIC DNA]</scope>
    <source>
        <strain evidence="6 7">DSM 19970</strain>
    </source>
</reference>
<evidence type="ECO:0000256" key="1">
    <source>
        <dbReference type="ARBA" id="ARBA00023015"/>
    </source>
</evidence>
<gene>
    <name evidence="6" type="ORF">BKA03_000369</name>
</gene>
<feature type="domain" description="HTH tetR-type" evidence="5">
    <location>
        <begin position="14"/>
        <end position="74"/>
    </location>
</feature>
<keyword evidence="1" id="KW-0805">Transcription regulation</keyword>
<keyword evidence="2 4" id="KW-0238">DNA-binding</keyword>
<dbReference type="InterPro" id="IPR009057">
    <property type="entry name" value="Homeodomain-like_sf"/>
</dbReference>
<dbReference type="AlphaFoldDB" id="A0A7Y9Z8M1"/>
<dbReference type="PRINTS" id="PR00455">
    <property type="entry name" value="HTHTETR"/>
</dbReference>
<name>A0A7Y9Z8M1_9MICO</name>
<evidence type="ECO:0000313" key="6">
    <source>
        <dbReference type="EMBL" id="NYI40250.1"/>
    </source>
</evidence>
<comment type="caution">
    <text evidence="6">The sequence shown here is derived from an EMBL/GenBank/DDBJ whole genome shotgun (WGS) entry which is preliminary data.</text>
</comment>
<dbReference type="PANTHER" id="PTHR30055">
    <property type="entry name" value="HTH-TYPE TRANSCRIPTIONAL REGULATOR RUTR"/>
    <property type="match status" value="1"/>
</dbReference>
<dbReference type="InterPro" id="IPR023772">
    <property type="entry name" value="DNA-bd_HTH_TetR-type_CS"/>
</dbReference>
<dbReference type="Pfam" id="PF00440">
    <property type="entry name" value="TetR_N"/>
    <property type="match status" value="1"/>
</dbReference>
<accession>A0A7Y9Z8M1</accession>
<dbReference type="GO" id="GO:0000976">
    <property type="term" value="F:transcription cis-regulatory region binding"/>
    <property type="evidence" value="ECO:0007669"/>
    <property type="project" value="TreeGrafter"/>
</dbReference>
<dbReference type="InterPro" id="IPR050109">
    <property type="entry name" value="HTH-type_TetR-like_transc_reg"/>
</dbReference>
<evidence type="ECO:0000259" key="5">
    <source>
        <dbReference type="PROSITE" id="PS50977"/>
    </source>
</evidence>
<dbReference type="PROSITE" id="PS50977">
    <property type="entry name" value="HTH_TETR_2"/>
    <property type="match status" value="1"/>
</dbReference>
<dbReference type="EMBL" id="JACBZO010000001">
    <property type="protein sequence ID" value="NYI40250.1"/>
    <property type="molecule type" value="Genomic_DNA"/>
</dbReference>
<evidence type="ECO:0000256" key="3">
    <source>
        <dbReference type="ARBA" id="ARBA00023163"/>
    </source>
</evidence>
<feature type="DNA-binding region" description="H-T-H motif" evidence="4">
    <location>
        <begin position="37"/>
        <end position="56"/>
    </location>
</feature>
<dbReference type="OrthoDB" id="8688418at2"/>
<dbReference type="PROSITE" id="PS01081">
    <property type="entry name" value="HTH_TETR_1"/>
    <property type="match status" value="1"/>
</dbReference>
<evidence type="ECO:0000313" key="7">
    <source>
        <dbReference type="Proteomes" id="UP000547973"/>
    </source>
</evidence>
<protein>
    <submittedName>
        <fullName evidence="6">AcrR family transcriptional regulator</fullName>
    </submittedName>
</protein>
<keyword evidence="7" id="KW-1185">Reference proteome</keyword>
<keyword evidence="3" id="KW-0804">Transcription</keyword>
<dbReference type="Proteomes" id="UP000547973">
    <property type="component" value="Unassembled WGS sequence"/>
</dbReference>
<dbReference type="PANTHER" id="PTHR30055:SF234">
    <property type="entry name" value="HTH-TYPE TRANSCRIPTIONAL REGULATOR BETI"/>
    <property type="match status" value="1"/>
</dbReference>
<dbReference type="InterPro" id="IPR001647">
    <property type="entry name" value="HTH_TetR"/>
</dbReference>
<dbReference type="GO" id="GO:0003700">
    <property type="term" value="F:DNA-binding transcription factor activity"/>
    <property type="evidence" value="ECO:0007669"/>
    <property type="project" value="TreeGrafter"/>
</dbReference>
<dbReference type="RefSeq" id="WP_062074771.1">
    <property type="nucleotide sequence ID" value="NZ_BBRC01000004.1"/>
</dbReference>
<organism evidence="6 7">
    <name type="scientific">Demequina lutea</name>
    <dbReference type="NCBI Taxonomy" id="431489"/>
    <lineage>
        <taxon>Bacteria</taxon>
        <taxon>Bacillati</taxon>
        <taxon>Actinomycetota</taxon>
        <taxon>Actinomycetes</taxon>
        <taxon>Micrococcales</taxon>
        <taxon>Demequinaceae</taxon>
        <taxon>Demequina</taxon>
    </lineage>
</organism>
<evidence type="ECO:0000256" key="4">
    <source>
        <dbReference type="PROSITE-ProRule" id="PRU00335"/>
    </source>
</evidence>
<sequence>MTSATEGRRESKRRETRDALIASATSLFAERGYQATTIAAIAAGAGVAPRTFFGYFPTKEAVLFWPFDVLAANLEEALSDGPDDALTTLRTWAHAHSAWFDTDFRDLRRLIETASQENHTVAITGLLFIQRLSVAVASRLRLDLGVGPDDAMPDMAAAAAVAALTVALPMGMACRSTDGPPDLSRNLLDDLDTAIGFARAGLEATRPVRA</sequence>
<proteinExistence type="predicted"/>
<dbReference type="Gene3D" id="1.10.357.10">
    <property type="entry name" value="Tetracycline Repressor, domain 2"/>
    <property type="match status" value="1"/>
</dbReference>
<evidence type="ECO:0000256" key="2">
    <source>
        <dbReference type="ARBA" id="ARBA00023125"/>
    </source>
</evidence>